<dbReference type="Pfam" id="PF15919">
    <property type="entry name" value="HicB_lk_antitox"/>
    <property type="match status" value="1"/>
</dbReference>
<dbReference type="EMBL" id="UGYV01000004">
    <property type="protein sequence ID" value="SUJ09312.1"/>
    <property type="molecule type" value="Genomic_DNA"/>
</dbReference>
<evidence type="ECO:0000313" key="2">
    <source>
        <dbReference type="EMBL" id="SUJ09312.1"/>
    </source>
</evidence>
<feature type="domain" description="HicB-like antitoxin of toxin-antitoxin system" evidence="1">
    <location>
        <begin position="5"/>
        <end position="133"/>
    </location>
</feature>
<dbReference type="Proteomes" id="UP000255061">
    <property type="component" value="Unassembled WGS sequence"/>
</dbReference>
<reference evidence="2 3" key="1">
    <citation type="submission" date="2018-06" db="EMBL/GenBank/DDBJ databases">
        <authorList>
            <consortium name="Pathogen Informatics"/>
            <person name="Doyle S."/>
        </authorList>
    </citation>
    <scope>NUCLEOTIDE SEQUENCE [LARGE SCALE GENOMIC DNA]</scope>
    <source>
        <strain evidence="2 3">NCTC10736</strain>
    </source>
</reference>
<dbReference type="PANTHER" id="PTHR34873">
    <property type="entry name" value="SSR1766 PROTEIN"/>
    <property type="match status" value="1"/>
</dbReference>
<protein>
    <recommendedName>
        <fullName evidence="1">HicB-like antitoxin of toxin-antitoxin system domain-containing protein</fullName>
    </recommendedName>
</protein>
<organism evidence="2 3">
    <name type="scientific">Shewanella morhuae</name>
    <dbReference type="NCBI Taxonomy" id="365591"/>
    <lineage>
        <taxon>Bacteria</taxon>
        <taxon>Pseudomonadati</taxon>
        <taxon>Pseudomonadota</taxon>
        <taxon>Gammaproteobacteria</taxon>
        <taxon>Alteromonadales</taxon>
        <taxon>Shewanellaceae</taxon>
        <taxon>Shewanella</taxon>
    </lineage>
</organism>
<evidence type="ECO:0000313" key="3">
    <source>
        <dbReference type="Proteomes" id="UP000255061"/>
    </source>
</evidence>
<dbReference type="AlphaFoldDB" id="A0A380BZ16"/>
<sequence length="151" mass="16951">MLFMVGIESPADEMQAFGIVIPVFEKLGYGCFSAADCQEEILFKAKEAILLMAEEVINDGHLVDSLNEGYRDYQALHPTFDQWLALEVPLEALKAKQKRLNITLSESQIVRIDSFVAFHREFKDRSDFLAKAADKLMNSADSVRSCSKVGD</sequence>
<name>A0A380BZ16_9GAMM</name>
<evidence type="ECO:0000259" key="1">
    <source>
        <dbReference type="Pfam" id="PF15919"/>
    </source>
</evidence>
<dbReference type="PANTHER" id="PTHR34873:SF3">
    <property type="entry name" value="ADDICTION MODULE TOXIN, HICA FAMILY"/>
    <property type="match status" value="1"/>
</dbReference>
<accession>A0A380BZ16</accession>
<gene>
    <name evidence="2" type="ORF">NCTC10736_04021</name>
</gene>
<proteinExistence type="predicted"/>
<dbReference type="InterPro" id="IPR031807">
    <property type="entry name" value="HicB-like"/>
</dbReference>
<dbReference type="RefSeq" id="WP_014615256.1">
    <property type="nucleotide sequence ID" value="NZ_UGYV01000004.1"/>
</dbReference>